<keyword evidence="2" id="KW-0413">Isomerase</keyword>
<dbReference type="Proteomes" id="UP000230790">
    <property type="component" value="Unassembled WGS sequence"/>
</dbReference>
<feature type="non-terminal residue" evidence="4">
    <location>
        <position position="169"/>
    </location>
</feature>
<dbReference type="GO" id="GO:0004347">
    <property type="term" value="F:glucose-6-phosphate isomerase activity"/>
    <property type="evidence" value="ECO:0007669"/>
    <property type="project" value="InterPro"/>
</dbReference>
<reference evidence="4 5" key="1">
    <citation type="submission" date="2017-11" db="EMBL/GenBank/DDBJ databases">
        <title>Evolution of Phototrophy in the Chloroflexi Phylum Driven by Horizontal Gene Transfer.</title>
        <authorList>
            <person name="Ward L.M."/>
            <person name="Hemp J."/>
            <person name="Shih P.M."/>
            <person name="Mcglynn S.E."/>
            <person name="Fischer W."/>
        </authorList>
    </citation>
    <scope>NUCLEOTIDE SEQUENCE [LARGE SCALE GENOMIC DNA]</scope>
    <source>
        <strain evidence="4">JP3_7</strain>
    </source>
</reference>
<proteinExistence type="inferred from homology"/>
<sequence length="169" mass="18609">FAANPAKQLAQRCYARVPLLWAEEGWQSEIARDWRLRILRYAESAAIVADFSEMQHGWSMARFPNFWINALCVAKIGAVASDNEAQANMLQSILQKRRFNTIQIDAPGGDPVTRAVHLLYFGEWAALYLAALCGVEPEARVPLQLLGLEPATHLGLARGRIALGTGGPP</sequence>
<dbReference type="GO" id="GO:0004476">
    <property type="term" value="F:mannose-6-phosphate isomerase activity"/>
    <property type="evidence" value="ECO:0007669"/>
    <property type="project" value="InterPro"/>
</dbReference>
<dbReference type="GO" id="GO:1901135">
    <property type="term" value="P:carbohydrate derivative metabolic process"/>
    <property type="evidence" value="ECO:0007669"/>
    <property type="project" value="InterPro"/>
</dbReference>
<accession>A0A2M8Q7U7</accession>
<comment type="caution">
    <text evidence="4">The sequence shown here is derived from an EMBL/GenBank/DDBJ whole genome shotgun (WGS) entry which is preliminary data.</text>
</comment>
<feature type="non-terminal residue" evidence="4">
    <location>
        <position position="1"/>
    </location>
</feature>
<dbReference type="AlphaFoldDB" id="A0A2M8Q7U7"/>
<dbReference type="GO" id="GO:0005975">
    <property type="term" value="P:carbohydrate metabolic process"/>
    <property type="evidence" value="ECO:0007669"/>
    <property type="project" value="InterPro"/>
</dbReference>
<dbReference type="SUPFAM" id="SSF53697">
    <property type="entry name" value="SIS domain"/>
    <property type="match status" value="1"/>
</dbReference>
<evidence type="ECO:0000259" key="3">
    <source>
        <dbReference type="Pfam" id="PF10432"/>
    </source>
</evidence>
<dbReference type="GO" id="GO:0097367">
    <property type="term" value="F:carbohydrate derivative binding"/>
    <property type="evidence" value="ECO:0007669"/>
    <property type="project" value="InterPro"/>
</dbReference>
<gene>
    <name evidence="4" type="ORF">CUN48_16725</name>
</gene>
<dbReference type="InterPro" id="IPR019490">
    <property type="entry name" value="Glu6P/Mann6P_isomerase_C"/>
</dbReference>
<organism evidence="4 5">
    <name type="scientific">Candidatus Thermofonsia Clade 3 bacterium</name>
    <dbReference type="NCBI Taxonomy" id="2364212"/>
    <lineage>
        <taxon>Bacteria</taxon>
        <taxon>Bacillati</taxon>
        <taxon>Chloroflexota</taxon>
        <taxon>Candidatus Thermofontia</taxon>
        <taxon>Candidatus Thermofonsia Clade 3</taxon>
    </lineage>
</organism>
<evidence type="ECO:0000313" key="5">
    <source>
        <dbReference type="Proteomes" id="UP000230790"/>
    </source>
</evidence>
<name>A0A2M8Q7U7_9CHLR</name>
<dbReference type="Pfam" id="PF10432">
    <property type="entry name" value="bact-PGI_C"/>
    <property type="match status" value="1"/>
</dbReference>
<comment type="similarity">
    <text evidence="1">Belongs to the PGI/PMI family.</text>
</comment>
<feature type="domain" description="Bifunctional glucose-6-phosphate/mannose-6-phosphate isomerase C-terminal" evidence="3">
    <location>
        <begin position="3"/>
        <end position="139"/>
    </location>
</feature>
<evidence type="ECO:0000256" key="2">
    <source>
        <dbReference type="ARBA" id="ARBA00023235"/>
    </source>
</evidence>
<evidence type="ECO:0000256" key="1">
    <source>
        <dbReference type="ARBA" id="ARBA00010523"/>
    </source>
</evidence>
<dbReference type="EMBL" id="PGTN01000687">
    <property type="protein sequence ID" value="PJF45863.1"/>
    <property type="molecule type" value="Genomic_DNA"/>
</dbReference>
<evidence type="ECO:0000313" key="4">
    <source>
        <dbReference type="EMBL" id="PJF45863.1"/>
    </source>
</evidence>
<dbReference type="Gene3D" id="3.40.50.10490">
    <property type="entry name" value="Glucose-6-phosphate isomerase like protein, domain 1"/>
    <property type="match status" value="1"/>
</dbReference>
<protein>
    <recommendedName>
        <fullName evidence="3">Bifunctional glucose-6-phosphate/mannose-6-phosphate isomerase C-terminal domain-containing protein</fullName>
    </recommendedName>
</protein>
<dbReference type="InterPro" id="IPR046348">
    <property type="entry name" value="SIS_dom_sf"/>
</dbReference>